<feature type="transmembrane region" description="Helical" evidence="1">
    <location>
        <begin position="81"/>
        <end position="103"/>
    </location>
</feature>
<dbReference type="AlphaFoldDB" id="A0AAD9MKB2"/>
<feature type="transmembrane region" description="Helical" evidence="1">
    <location>
        <begin position="196"/>
        <end position="223"/>
    </location>
</feature>
<evidence type="ECO:0000313" key="3">
    <source>
        <dbReference type="Proteomes" id="UP001255856"/>
    </source>
</evidence>
<keyword evidence="3" id="KW-1185">Reference proteome</keyword>
<reference evidence="2" key="1">
    <citation type="submission" date="2021-01" db="EMBL/GenBank/DDBJ databases">
        <authorList>
            <person name="Eckstrom K.M.E."/>
        </authorList>
    </citation>
    <scope>NUCLEOTIDE SEQUENCE</scope>
    <source>
        <strain evidence="2">UVCC 0001</strain>
    </source>
</reference>
<dbReference type="Proteomes" id="UP001255856">
    <property type="component" value="Unassembled WGS sequence"/>
</dbReference>
<dbReference type="EMBL" id="JASFZW010000012">
    <property type="protein sequence ID" value="KAK2076053.1"/>
    <property type="molecule type" value="Genomic_DNA"/>
</dbReference>
<protein>
    <submittedName>
        <fullName evidence="2">Uncharacterized protein</fullName>
    </submittedName>
</protein>
<feature type="transmembrane region" description="Helical" evidence="1">
    <location>
        <begin position="244"/>
        <end position="271"/>
    </location>
</feature>
<organism evidence="2 3">
    <name type="scientific">Prototheca wickerhamii</name>
    <dbReference type="NCBI Taxonomy" id="3111"/>
    <lineage>
        <taxon>Eukaryota</taxon>
        <taxon>Viridiplantae</taxon>
        <taxon>Chlorophyta</taxon>
        <taxon>core chlorophytes</taxon>
        <taxon>Trebouxiophyceae</taxon>
        <taxon>Chlorellales</taxon>
        <taxon>Chlorellaceae</taxon>
        <taxon>Prototheca</taxon>
    </lineage>
</organism>
<evidence type="ECO:0000313" key="2">
    <source>
        <dbReference type="EMBL" id="KAK2076053.1"/>
    </source>
</evidence>
<keyword evidence="1" id="KW-0472">Membrane</keyword>
<accession>A0AAD9MKB2</accession>
<proteinExistence type="predicted"/>
<keyword evidence="1" id="KW-1133">Transmembrane helix</keyword>
<evidence type="ECO:0000256" key="1">
    <source>
        <dbReference type="SAM" id="Phobius"/>
    </source>
</evidence>
<comment type="caution">
    <text evidence="2">The sequence shown here is derived from an EMBL/GenBank/DDBJ whole genome shotgun (WGS) entry which is preliminary data.</text>
</comment>
<name>A0AAD9MKB2_PROWI</name>
<keyword evidence="1" id="KW-0812">Transmembrane</keyword>
<gene>
    <name evidence="2" type="ORF">QBZ16_001389</name>
</gene>
<feature type="transmembrane region" description="Helical" evidence="1">
    <location>
        <begin position="52"/>
        <end position="75"/>
    </location>
</feature>
<sequence length="290" mass="32144">MKFEDPVLEKEFDRHYALRHRRWDRYGTAFHVACICTVLGRQQFEMSTHQRIVLGVGFLNELLPLLITVLPAKLYAPVRSWVVPSTFLCYIWLVPAIFSKWSVRQASRPPTAASLAYLFLVASNARFLGTTALARPTLLRQRLPILLLSLPFQLVSNQVTCLHRNWDPAVEAFTARLATAIARGSVPVFPPTAVLALRRVACVFSMNWLMIVLGIAVPQFILLKMECSMRSAFLVRAGRAPARLSRIVPSGWGAALALPIVLGSAFIVSLFTAQMPLLFGLDVGGHGPAP</sequence>